<feature type="domain" description="Pyrrolo-quinoline quinone repeat" evidence="2">
    <location>
        <begin position="351"/>
        <end position="497"/>
    </location>
</feature>
<dbReference type="SMART" id="SM00564">
    <property type="entry name" value="PQQ"/>
    <property type="match status" value="8"/>
</dbReference>
<keyword evidence="1" id="KW-0812">Transmembrane</keyword>
<feature type="transmembrane region" description="Helical" evidence="1">
    <location>
        <begin position="108"/>
        <end position="131"/>
    </location>
</feature>
<dbReference type="Gene3D" id="2.40.128.630">
    <property type="match status" value="1"/>
</dbReference>
<accession>A0A4P6JKD8</accession>
<dbReference type="Pfam" id="PF13360">
    <property type="entry name" value="PQQ_2"/>
    <property type="match status" value="2"/>
</dbReference>
<evidence type="ECO:0000313" key="4">
    <source>
        <dbReference type="Proteomes" id="UP000290365"/>
    </source>
</evidence>
<dbReference type="InterPro" id="IPR011047">
    <property type="entry name" value="Quinoprotein_ADH-like_sf"/>
</dbReference>
<dbReference type="PANTHER" id="PTHR34512">
    <property type="entry name" value="CELL SURFACE PROTEIN"/>
    <property type="match status" value="1"/>
</dbReference>
<gene>
    <name evidence="3" type="ORF">EPA93_06180</name>
</gene>
<dbReference type="EMBL" id="CP035758">
    <property type="protein sequence ID" value="QBD75614.1"/>
    <property type="molecule type" value="Genomic_DNA"/>
</dbReference>
<dbReference type="PANTHER" id="PTHR34512:SF30">
    <property type="entry name" value="OUTER MEMBRANE PROTEIN ASSEMBLY FACTOR BAMB"/>
    <property type="match status" value="1"/>
</dbReference>
<keyword evidence="4" id="KW-1185">Reference proteome</keyword>
<protein>
    <recommendedName>
        <fullName evidence="2">Pyrrolo-quinoline quinone repeat domain-containing protein</fullName>
    </recommendedName>
</protein>
<evidence type="ECO:0000256" key="1">
    <source>
        <dbReference type="SAM" id="Phobius"/>
    </source>
</evidence>
<dbReference type="Gene3D" id="2.130.10.10">
    <property type="entry name" value="YVTN repeat-like/Quinoprotein amine dehydrogenase"/>
    <property type="match status" value="1"/>
</dbReference>
<dbReference type="InterPro" id="IPR015943">
    <property type="entry name" value="WD40/YVTN_repeat-like_dom_sf"/>
</dbReference>
<dbReference type="InterPro" id="IPR018391">
    <property type="entry name" value="PQQ_b-propeller_rpt"/>
</dbReference>
<evidence type="ECO:0000313" key="3">
    <source>
        <dbReference type="EMBL" id="QBD75614.1"/>
    </source>
</evidence>
<name>A0A4P6JKD8_KTERU</name>
<proteinExistence type="predicted"/>
<evidence type="ECO:0000259" key="2">
    <source>
        <dbReference type="Pfam" id="PF13360"/>
    </source>
</evidence>
<dbReference type="SUPFAM" id="SSF50998">
    <property type="entry name" value="Quinoprotein alcohol dehydrogenase-like"/>
    <property type="match status" value="2"/>
</dbReference>
<dbReference type="Proteomes" id="UP000290365">
    <property type="component" value="Chromosome"/>
</dbReference>
<keyword evidence="1" id="KW-1133">Transmembrane helix</keyword>
<sequence length="510" mass="56136">MNKHEQMFRPEEVDEQIDELVWGPQQAEASANASLVKELYNIHREEQEEHEILETVRARLLKQIEERTPASLKEALHAQDARQEAELVISSLPSKSEARTRRTFKGSAMLVASILFIVVLTGSGLALLTFAPMRQATLLSSQDMTAPLSATGIYVSGSGIIYRADIQTGKVLWTYRLASSKFNNIQILQSVTRLIVADDKVYALVSGPLAKGQNSGDHIVLALDARTGQKLWSYEANSAEENSIHGLTLMDGMLYATVNDADSTIIYAIDPHYGTKRLVYEFMPTFSDIHLTGDNHILYLATSDGLRAIDTTNGGSQLWYVPRPDPNPDMILTGLHVRNNVLLLALSSNEKGYVYAFNARTGQKLWQSEQTHELVMDLLATNNAVYFGSPDYWFYAYDLQTGKLLWKQQLGAIEEAPAYDGKTIYVAVNGDANSFYGVKALNAANGHELWQASTNGTPGQPVFANNTIYALNGGIFAFKAKNGTLLWNAAAPTLPDGTPSFVVATIQVVP</sequence>
<dbReference type="AlphaFoldDB" id="A0A4P6JKD8"/>
<dbReference type="OrthoDB" id="164999at2"/>
<feature type="domain" description="Pyrrolo-quinoline quinone repeat" evidence="2">
    <location>
        <begin position="217"/>
        <end position="335"/>
    </location>
</feature>
<keyword evidence="1" id="KW-0472">Membrane</keyword>
<reference evidence="3 4" key="1">
    <citation type="submission" date="2019-01" db="EMBL/GenBank/DDBJ databases">
        <title>Ktedonosporobacter rubrisoli SCAWS-G2.</title>
        <authorList>
            <person name="Huang Y."/>
            <person name="Yan B."/>
        </authorList>
    </citation>
    <scope>NUCLEOTIDE SEQUENCE [LARGE SCALE GENOMIC DNA]</scope>
    <source>
        <strain evidence="3 4">SCAWS-G2</strain>
    </source>
</reference>
<organism evidence="3 4">
    <name type="scientific">Ktedonosporobacter rubrisoli</name>
    <dbReference type="NCBI Taxonomy" id="2509675"/>
    <lineage>
        <taxon>Bacteria</taxon>
        <taxon>Bacillati</taxon>
        <taxon>Chloroflexota</taxon>
        <taxon>Ktedonobacteria</taxon>
        <taxon>Ktedonobacterales</taxon>
        <taxon>Ktedonosporobacteraceae</taxon>
        <taxon>Ktedonosporobacter</taxon>
    </lineage>
</organism>
<dbReference type="KEGG" id="kbs:EPA93_06180"/>
<dbReference type="RefSeq" id="WP_129886212.1">
    <property type="nucleotide sequence ID" value="NZ_CP035758.1"/>
</dbReference>
<dbReference type="InterPro" id="IPR002372">
    <property type="entry name" value="PQQ_rpt_dom"/>
</dbReference>